<evidence type="ECO:0000313" key="1">
    <source>
        <dbReference type="EMBL" id="KCZ72717.1"/>
    </source>
</evidence>
<gene>
    <name evidence="1" type="ORF">ANME2D_01149</name>
</gene>
<reference evidence="1 2" key="1">
    <citation type="journal article" date="2013" name="Nature">
        <title>Anaerobic oxidation of methane coupled to nitrate reduction in a novel archaeal lineage.</title>
        <authorList>
            <person name="Haroon M.F."/>
            <person name="Hu S."/>
            <person name="Shi Y."/>
            <person name="Imelfort M."/>
            <person name="Keller J."/>
            <person name="Hugenholtz P."/>
            <person name="Yuan Z."/>
            <person name="Tyson G.W."/>
        </authorList>
    </citation>
    <scope>NUCLEOTIDE SEQUENCE [LARGE SCALE GENOMIC DNA]</scope>
    <source>
        <strain evidence="1 2">ANME-2d</strain>
    </source>
</reference>
<dbReference type="EMBL" id="JMIY01000002">
    <property type="protein sequence ID" value="KCZ72717.1"/>
    <property type="molecule type" value="Genomic_DNA"/>
</dbReference>
<accession>A0A062V5V5</accession>
<sequence>MCSTYTPFEVKPEDLAAMGQERGMFWCRSCKKTFIKKGATECPNCGSNKIKPRAP</sequence>
<organism evidence="1 2">
    <name type="scientific">Candidatus Methanoperedens nitratireducens</name>
    <dbReference type="NCBI Taxonomy" id="1392998"/>
    <lineage>
        <taxon>Archaea</taxon>
        <taxon>Methanobacteriati</taxon>
        <taxon>Methanobacteriota</taxon>
        <taxon>Stenosarchaea group</taxon>
        <taxon>Methanomicrobia</taxon>
        <taxon>Methanosarcinales</taxon>
        <taxon>ANME-2 cluster</taxon>
        <taxon>Candidatus Methanoperedentaceae</taxon>
        <taxon>Candidatus Methanoperedens</taxon>
    </lineage>
</organism>
<dbReference type="Proteomes" id="UP000027153">
    <property type="component" value="Unassembled WGS sequence"/>
</dbReference>
<dbReference type="RefSeq" id="WP_157833975.1">
    <property type="nucleotide sequence ID" value="NZ_JMIY01000002.1"/>
</dbReference>
<dbReference type="AlphaFoldDB" id="A0A062V5V5"/>
<name>A0A062V5V5_9EURY</name>
<comment type="caution">
    <text evidence="1">The sequence shown here is derived from an EMBL/GenBank/DDBJ whole genome shotgun (WGS) entry which is preliminary data.</text>
</comment>
<keyword evidence="2" id="KW-1185">Reference proteome</keyword>
<dbReference type="InterPro" id="IPR036283">
    <property type="entry name" value="NOB1_Zf-like_sf"/>
</dbReference>
<protein>
    <recommendedName>
        <fullName evidence="3">Zinc-ribbon domain-containing protein</fullName>
    </recommendedName>
</protein>
<evidence type="ECO:0008006" key="3">
    <source>
        <dbReference type="Google" id="ProtNLM"/>
    </source>
</evidence>
<dbReference type="OrthoDB" id="146697at2157"/>
<dbReference type="SUPFAM" id="SSF144206">
    <property type="entry name" value="NOB1 zinc finger-like"/>
    <property type="match status" value="1"/>
</dbReference>
<evidence type="ECO:0000313" key="2">
    <source>
        <dbReference type="Proteomes" id="UP000027153"/>
    </source>
</evidence>
<proteinExistence type="predicted"/>